<dbReference type="AlphaFoldDB" id="A0A1E8QA48"/>
<name>A0A1E8QA48_9MYCO</name>
<dbReference type="InterPro" id="IPR009959">
    <property type="entry name" value="Cyclase_SnoaL-like"/>
</dbReference>
<sequence length="127" mass="14392">MRALYEAYLDACNAHDFDRMSTFYTSDIHVNDAPMEPTAVSAQFAPIVAAFPDWHWDVRHIAIDGDLISLHFTVGGTHRGEFAGIAATGRRVSVMEFTLYRVRDGKFDAVWDLVDWDAVRRQITEVS</sequence>
<dbReference type="EMBL" id="MCHX01000008">
    <property type="protein sequence ID" value="OFJ54894.1"/>
    <property type="molecule type" value="Genomic_DNA"/>
</dbReference>
<proteinExistence type="predicted"/>
<dbReference type="InterPro" id="IPR032710">
    <property type="entry name" value="NTF2-like_dom_sf"/>
</dbReference>
<organism evidence="1 2">
    <name type="scientific">Mycolicibacterium grossiae</name>
    <dbReference type="NCBI Taxonomy" id="1552759"/>
    <lineage>
        <taxon>Bacteria</taxon>
        <taxon>Bacillati</taxon>
        <taxon>Actinomycetota</taxon>
        <taxon>Actinomycetes</taxon>
        <taxon>Mycobacteriales</taxon>
        <taxon>Mycobacteriaceae</taxon>
        <taxon>Mycolicibacterium</taxon>
    </lineage>
</organism>
<protein>
    <recommendedName>
        <fullName evidence="3">Ester cyclase</fullName>
    </recommendedName>
</protein>
<gene>
    <name evidence="1" type="ORF">BEL07_04870</name>
</gene>
<evidence type="ECO:0008006" key="3">
    <source>
        <dbReference type="Google" id="ProtNLM"/>
    </source>
</evidence>
<accession>A0A1E8QA48</accession>
<reference evidence="1 2" key="1">
    <citation type="submission" date="2016-09" db="EMBL/GenBank/DDBJ databases">
        <title>genome sequence of Mycobacterium sp. 739 SCH.</title>
        <authorList>
            <person name="Greninger A.L."/>
            <person name="Qin X."/>
            <person name="Jerome K."/>
            <person name="Vora S."/>
            <person name="Quinn K."/>
        </authorList>
    </citation>
    <scope>NUCLEOTIDE SEQUENCE [LARGE SCALE GENOMIC DNA]</scope>
    <source>
        <strain evidence="1 2">SCH</strain>
    </source>
</reference>
<dbReference type="PANTHER" id="PTHR38436">
    <property type="entry name" value="POLYKETIDE CYCLASE SNOAL-LIKE DOMAIN"/>
    <property type="match status" value="1"/>
</dbReference>
<evidence type="ECO:0000313" key="2">
    <source>
        <dbReference type="Proteomes" id="UP000178953"/>
    </source>
</evidence>
<comment type="caution">
    <text evidence="1">The sequence shown here is derived from an EMBL/GenBank/DDBJ whole genome shotgun (WGS) entry which is preliminary data.</text>
</comment>
<dbReference type="Pfam" id="PF07366">
    <property type="entry name" value="SnoaL"/>
    <property type="match status" value="1"/>
</dbReference>
<keyword evidence="2" id="KW-1185">Reference proteome</keyword>
<dbReference type="Gene3D" id="3.10.450.50">
    <property type="match status" value="1"/>
</dbReference>
<evidence type="ECO:0000313" key="1">
    <source>
        <dbReference type="EMBL" id="OFJ54894.1"/>
    </source>
</evidence>
<dbReference type="SUPFAM" id="SSF54427">
    <property type="entry name" value="NTF2-like"/>
    <property type="match status" value="1"/>
</dbReference>
<dbReference type="PANTHER" id="PTHR38436:SF1">
    <property type="entry name" value="ESTER CYCLASE"/>
    <property type="match status" value="1"/>
</dbReference>
<dbReference type="GO" id="GO:0030638">
    <property type="term" value="P:polyketide metabolic process"/>
    <property type="evidence" value="ECO:0007669"/>
    <property type="project" value="InterPro"/>
</dbReference>
<dbReference type="Proteomes" id="UP000178953">
    <property type="component" value="Unassembled WGS sequence"/>
</dbReference>